<gene>
    <name evidence="2" type="ORF">ACIPEN_00445</name>
</gene>
<keyword evidence="3" id="KW-1185">Reference proteome</keyword>
<dbReference type="EMBL" id="JBIUZV010000001">
    <property type="protein sequence ID" value="MFJ3044271.1"/>
    <property type="molecule type" value="Genomic_DNA"/>
</dbReference>
<name>A0ABW8EW03_9BURK</name>
<evidence type="ECO:0000313" key="3">
    <source>
        <dbReference type="Proteomes" id="UP001617427"/>
    </source>
</evidence>
<accession>A0ABW8EW03</accession>
<proteinExistence type="predicted"/>
<evidence type="ECO:0000313" key="2">
    <source>
        <dbReference type="EMBL" id="MFJ3044271.1"/>
    </source>
</evidence>
<comment type="caution">
    <text evidence="2">The sequence shown here is derived from an EMBL/GenBank/DDBJ whole genome shotgun (WGS) entry which is preliminary data.</text>
</comment>
<reference evidence="2 3" key="1">
    <citation type="submission" date="2024-10" db="EMBL/GenBank/DDBJ databases">
        <title>The Natural Products Discovery Center: Release of the First 8490 Sequenced Strains for Exploring Actinobacteria Biosynthetic Diversity.</title>
        <authorList>
            <person name="Kalkreuter E."/>
            <person name="Kautsar S.A."/>
            <person name="Yang D."/>
            <person name="Bader C.D."/>
            <person name="Teijaro C.N."/>
            <person name="Fluegel L."/>
            <person name="Davis C.M."/>
            <person name="Simpson J.R."/>
            <person name="Lauterbach L."/>
            <person name="Steele A.D."/>
            <person name="Gui C."/>
            <person name="Meng S."/>
            <person name="Li G."/>
            <person name="Viehrig K."/>
            <person name="Ye F."/>
            <person name="Su P."/>
            <person name="Kiefer A.F."/>
            <person name="Nichols A."/>
            <person name="Cepeda A.J."/>
            <person name="Yan W."/>
            <person name="Fan B."/>
            <person name="Jiang Y."/>
            <person name="Adhikari A."/>
            <person name="Zheng C.-J."/>
            <person name="Schuster L."/>
            <person name="Cowan T.M."/>
            <person name="Smanski M.J."/>
            <person name="Chevrette M.G."/>
            <person name="De Carvalho L.P.S."/>
            <person name="Shen B."/>
        </authorList>
    </citation>
    <scope>NUCLEOTIDE SEQUENCE [LARGE SCALE GENOMIC DNA]</scope>
    <source>
        <strain evidence="2 3">NPDC087045</strain>
    </source>
</reference>
<protein>
    <submittedName>
        <fullName evidence="2">Uncharacterized protein</fullName>
    </submittedName>
</protein>
<dbReference type="Proteomes" id="UP001617427">
    <property type="component" value="Unassembled WGS sequence"/>
</dbReference>
<sequence>MGQVLHEGFELVSWKASGLAQRLMIAAYIMARQDTCFLIKKYGVQPFFPARISQFAFYCVASQKNKSSHRSRPAVPAERTSGRMPAEDSPIYL</sequence>
<feature type="region of interest" description="Disordered" evidence="1">
    <location>
        <begin position="63"/>
        <end position="93"/>
    </location>
</feature>
<evidence type="ECO:0000256" key="1">
    <source>
        <dbReference type="SAM" id="MobiDB-lite"/>
    </source>
</evidence>
<dbReference type="RefSeq" id="WP_402697908.1">
    <property type="nucleotide sequence ID" value="NZ_JBIUZV010000001.1"/>
</dbReference>
<organism evidence="2 3">
    <name type="scientific">Herbaspirillum chlorophenolicum</name>
    <dbReference type="NCBI Taxonomy" id="211589"/>
    <lineage>
        <taxon>Bacteria</taxon>
        <taxon>Pseudomonadati</taxon>
        <taxon>Pseudomonadota</taxon>
        <taxon>Betaproteobacteria</taxon>
        <taxon>Burkholderiales</taxon>
        <taxon>Oxalobacteraceae</taxon>
        <taxon>Herbaspirillum</taxon>
    </lineage>
</organism>